<accession>H0E8H0</accession>
<protein>
    <submittedName>
        <fullName evidence="4">CBS domain containing protein</fullName>
    </submittedName>
</protein>
<dbReference type="Pfam" id="PF00571">
    <property type="entry name" value="CBS"/>
    <property type="match status" value="2"/>
</dbReference>
<dbReference type="InterPro" id="IPR046342">
    <property type="entry name" value="CBS_dom_sf"/>
</dbReference>
<dbReference type="EMBL" id="AGUD01000244">
    <property type="protein sequence ID" value="EHN09970.1"/>
    <property type="molecule type" value="Genomic_DNA"/>
</dbReference>
<proteinExistence type="predicted"/>
<evidence type="ECO:0000313" key="5">
    <source>
        <dbReference type="Proteomes" id="UP000005143"/>
    </source>
</evidence>
<comment type="caution">
    <text evidence="4">The sequence shown here is derived from an EMBL/GenBank/DDBJ whole genome shotgun (WGS) entry which is preliminary data.</text>
</comment>
<evidence type="ECO:0000256" key="2">
    <source>
        <dbReference type="PROSITE-ProRule" id="PRU00703"/>
    </source>
</evidence>
<dbReference type="SMART" id="SM00116">
    <property type="entry name" value="CBS"/>
    <property type="match status" value="2"/>
</dbReference>
<evidence type="ECO:0000259" key="3">
    <source>
        <dbReference type="PROSITE" id="PS51371"/>
    </source>
</evidence>
<dbReference type="RefSeq" id="WP_007576910.1">
    <property type="nucleotide sequence ID" value="NZ_AGUD01000244.1"/>
</dbReference>
<dbReference type="SUPFAM" id="SSF54631">
    <property type="entry name" value="CBS-domain pair"/>
    <property type="match status" value="1"/>
</dbReference>
<dbReference type="PANTHER" id="PTHR43080">
    <property type="entry name" value="CBS DOMAIN-CONTAINING PROTEIN CBSX3, MITOCHONDRIAL"/>
    <property type="match status" value="1"/>
</dbReference>
<name>H0E8H0_9ACTN</name>
<reference evidence="4 5" key="1">
    <citation type="journal article" date="2013" name="Biodegradation">
        <title>Quantitative proteomic analysis of ibuprofen-degrading Patulibacter sp. strain I11.</title>
        <authorList>
            <person name="Almeida B."/>
            <person name="Kjeldal H."/>
            <person name="Lolas I."/>
            <person name="Knudsen A.D."/>
            <person name="Carvalho G."/>
            <person name="Nielsen K.L."/>
            <person name="Barreto Crespo M.T."/>
            <person name="Stensballe A."/>
            <person name="Nielsen J.L."/>
        </authorList>
    </citation>
    <scope>NUCLEOTIDE SEQUENCE [LARGE SCALE GENOMIC DNA]</scope>
    <source>
        <strain evidence="4 5">I11</strain>
    </source>
</reference>
<dbReference type="InterPro" id="IPR000644">
    <property type="entry name" value="CBS_dom"/>
</dbReference>
<evidence type="ECO:0000313" key="4">
    <source>
        <dbReference type="EMBL" id="EHN09970.1"/>
    </source>
</evidence>
<feature type="domain" description="CBS" evidence="3">
    <location>
        <begin position="7"/>
        <end position="63"/>
    </location>
</feature>
<dbReference type="OrthoDB" id="9807125at2"/>
<dbReference type="Proteomes" id="UP000005143">
    <property type="component" value="Unassembled WGS sequence"/>
</dbReference>
<organism evidence="4 5">
    <name type="scientific">Patulibacter medicamentivorans</name>
    <dbReference type="NCBI Taxonomy" id="1097667"/>
    <lineage>
        <taxon>Bacteria</taxon>
        <taxon>Bacillati</taxon>
        <taxon>Actinomycetota</taxon>
        <taxon>Thermoleophilia</taxon>
        <taxon>Solirubrobacterales</taxon>
        <taxon>Patulibacteraceae</taxon>
        <taxon>Patulibacter</taxon>
    </lineage>
</organism>
<sequence length="143" mass="14806">MLVRDAMSPKVVEVGPSHTLRQAAEQMTAAKVGSAVVSDPDGAGPGIVTERDVLIAVARGLDLDRVVVGDHVGSSVVYAAPDWSLDDAADAMARGRFRHLVVLDGASIVGVVSVRDIIHAWANERAERGAVEHHAAAGVIGTA</sequence>
<dbReference type="PANTHER" id="PTHR43080:SF2">
    <property type="entry name" value="CBS DOMAIN-CONTAINING PROTEIN"/>
    <property type="match status" value="1"/>
</dbReference>
<evidence type="ECO:0000256" key="1">
    <source>
        <dbReference type="ARBA" id="ARBA00023122"/>
    </source>
</evidence>
<feature type="domain" description="CBS" evidence="3">
    <location>
        <begin position="72"/>
        <end position="127"/>
    </location>
</feature>
<dbReference type="InterPro" id="IPR051257">
    <property type="entry name" value="Diverse_CBS-Domain"/>
</dbReference>
<gene>
    <name evidence="4" type="ORF">PAI11_31310</name>
</gene>
<keyword evidence="5" id="KW-1185">Reference proteome</keyword>
<keyword evidence="1 2" id="KW-0129">CBS domain</keyword>
<dbReference type="AlphaFoldDB" id="H0E8H0"/>
<dbReference type="Gene3D" id="3.10.580.10">
    <property type="entry name" value="CBS-domain"/>
    <property type="match status" value="1"/>
</dbReference>
<dbReference type="PROSITE" id="PS51371">
    <property type="entry name" value="CBS"/>
    <property type="match status" value="2"/>
</dbReference>